<evidence type="ECO:0000313" key="2">
    <source>
        <dbReference type="Ensembl" id="ENSCSAVP00000010751.1"/>
    </source>
</evidence>
<accession>H2YZI9</accession>
<protein>
    <submittedName>
        <fullName evidence="2">Uncharacterized protein</fullName>
    </submittedName>
</protein>
<reference evidence="3" key="1">
    <citation type="submission" date="2003-08" db="EMBL/GenBank/DDBJ databases">
        <authorList>
            <person name="Birren B."/>
            <person name="Nusbaum C."/>
            <person name="Abebe A."/>
            <person name="Abouelleil A."/>
            <person name="Adekoya E."/>
            <person name="Ait-zahra M."/>
            <person name="Allen N."/>
            <person name="Allen T."/>
            <person name="An P."/>
            <person name="Anderson M."/>
            <person name="Anderson S."/>
            <person name="Arachchi H."/>
            <person name="Armbruster J."/>
            <person name="Bachantsang P."/>
            <person name="Baldwin J."/>
            <person name="Barry A."/>
            <person name="Bayul T."/>
            <person name="Blitshsteyn B."/>
            <person name="Bloom T."/>
            <person name="Blye J."/>
            <person name="Boguslavskiy L."/>
            <person name="Borowsky M."/>
            <person name="Boukhgalter B."/>
            <person name="Brunache A."/>
            <person name="Butler J."/>
            <person name="Calixte N."/>
            <person name="Calvo S."/>
            <person name="Camarata J."/>
            <person name="Campo K."/>
            <person name="Chang J."/>
            <person name="Cheshatsang Y."/>
            <person name="Citroen M."/>
            <person name="Collymore A."/>
            <person name="Considine T."/>
            <person name="Cook A."/>
            <person name="Cooke P."/>
            <person name="Corum B."/>
            <person name="Cuomo C."/>
            <person name="David R."/>
            <person name="Dawoe T."/>
            <person name="Degray S."/>
            <person name="Dodge S."/>
            <person name="Dooley K."/>
            <person name="Dorje P."/>
            <person name="Dorjee K."/>
            <person name="Dorris L."/>
            <person name="Duffey N."/>
            <person name="Dupes A."/>
            <person name="Elkins T."/>
            <person name="Engels R."/>
            <person name="Erickson J."/>
            <person name="Farina A."/>
            <person name="Faro S."/>
            <person name="Ferreira P."/>
            <person name="Fischer H."/>
            <person name="Fitzgerald M."/>
            <person name="Foley K."/>
            <person name="Gage D."/>
            <person name="Galagan J."/>
            <person name="Gearin G."/>
            <person name="Gnerre S."/>
            <person name="Gnirke A."/>
            <person name="Goyette A."/>
            <person name="Graham J."/>
            <person name="Grandbois E."/>
            <person name="Gyaltsen K."/>
            <person name="Hafez N."/>
            <person name="Hagopian D."/>
            <person name="Hagos B."/>
            <person name="Hall J."/>
            <person name="Hatcher B."/>
            <person name="Heller A."/>
            <person name="Higgins H."/>
            <person name="Honan T."/>
            <person name="Horn A."/>
            <person name="Houde N."/>
            <person name="Hughes L."/>
            <person name="Hulme W."/>
            <person name="Husby E."/>
            <person name="Iliev I."/>
            <person name="Jaffe D."/>
            <person name="Jones C."/>
            <person name="Kamal M."/>
            <person name="Kamat A."/>
            <person name="Kamvysselis M."/>
            <person name="Karlsson E."/>
            <person name="Kells C."/>
            <person name="Kieu A."/>
            <person name="Kisner P."/>
            <person name="Kodira C."/>
            <person name="Kulbokas E."/>
            <person name="Labutti K."/>
            <person name="Lama D."/>
            <person name="Landers T."/>
            <person name="Leger J."/>
            <person name="Levine S."/>
            <person name="Lewis D."/>
            <person name="Lewis T."/>
            <person name="Lindblad-toh K."/>
            <person name="Liu X."/>
            <person name="Lokyitsang T."/>
            <person name="Lokyitsang Y."/>
            <person name="Lucien O."/>
            <person name="Lui A."/>
            <person name="Ma L.J."/>
            <person name="Mabbitt R."/>
            <person name="Macdonald J."/>
            <person name="Maclean C."/>
            <person name="Major J."/>
            <person name="Manning J."/>
            <person name="Marabella R."/>
            <person name="Maru K."/>
            <person name="Matthews C."/>
            <person name="Mauceli E."/>
            <person name="Mccarthy M."/>
            <person name="Mcdonough S."/>
            <person name="Mcghee T."/>
            <person name="Meldrim J."/>
            <person name="Meneus L."/>
            <person name="Mesirov J."/>
            <person name="Mihalev A."/>
            <person name="Mihova T."/>
            <person name="Mikkelsen T."/>
            <person name="Mlenga V."/>
            <person name="Moru K."/>
            <person name="Mozes J."/>
            <person name="Mulrain L."/>
            <person name="Munson G."/>
            <person name="Naylor J."/>
            <person name="Newes C."/>
            <person name="Nguyen C."/>
            <person name="Nguyen N."/>
            <person name="Nguyen T."/>
            <person name="Nicol R."/>
            <person name="Nielsen C."/>
            <person name="Nizzari M."/>
            <person name="Norbu C."/>
            <person name="Norbu N."/>
            <person name="O'donnell P."/>
            <person name="Okoawo O."/>
            <person name="O'leary S."/>
            <person name="Omotosho B."/>
            <person name="O'neill K."/>
            <person name="Osman S."/>
            <person name="Parker S."/>
            <person name="Perrin D."/>
            <person name="Phunkhang P."/>
            <person name="Piqani B."/>
            <person name="Purcell S."/>
            <person name="Rachupka T."/>
            <person name="Ramasamy U."/>
            <person name="Rameau R."/>
            <person name="Ray V."/>
            <person name="Raymond C."/>
            <person name="Retta R."/>
            <person name="Richardson S."/>
            <person name="Rise C."/>
            <person name="Rodriguez J."/>
            <person name="Rogers J."/>
            <person name="Rogov P."/>
            <person name="Rutman M."/>
            <person name="Schupbach R."/>
            <person name="Seaman C."/>
            <person name="Settipalli S."/>
            <person name="Sharpe T."/>
            <person name="Sheridan J."/>
            <person name="Sherpa N."/>
            <person name="Shi J."/>
            <person name="Smirnov S."/>
            <person name="Smith C."/>
            <person name="Sougnez C."/>
            <person name="Spencer B."/>
            <person name="Stalker J."/>
            <person name="Stange-thomann N."/>
            <person name="Stavropoulos S."/>
            <person name="Stetson K."/>
            <person name="Stone C."/>
            <person name="Stone S."/>
            <person name="Stubbs M."/>
            <person name="Talamas J."/>
            <person name="Tchuinga P."/>
            <person name="Tenzing P."/>
            <person name="Tesfaye S."/>
            <person name="Theodore J."/>
            <person name="Thoulutsang Y."/>
            <person name="Topham K."/>
            <person name="Towey S."/>
            <person name="Tsamla T."/>
            <person name="Tsomo N."/>
            <person name="Vallee D."/>
            <person name="Vassiliev H."/>
            <person name="Venkataraman V."/>
            <person name="Vinson J."/>
            <person name="Vo A."/>
            <person name="Wade C."/>
            <person name="Wang S."/>
            <person name="Wangchuk T."/>
            <person name="Wangdi T."/>
            <person name="Whittaker C."/>
            <person name="Wilkinson J."/>
            <person name="Wu Y."/>
            <person name="Wyman D."/>
            <person name="Yadav S."/>
            <person name="Yang S."/>
            <person name="Yang X."/>
            <person name="Yeager S."/>
            <person name="Yee E."/>
            <person name="Young G."/>
            <person name="Zainoun J."/>
            <person name="Zembeck L."/>
            <person name="Zimmer A."/>
            <person name="Zody M."/>
            <person name="Lander E."/>
        </authorList>
    </citation>
    <scope>NUCLEOTIDE SEQUENCE [LARGE SCALE GENOMIC DNA]</scope>
</reference>
<reference evidence="2" key="3">
    <citation type="submission" date="2025-09" db="UniProtKB">
        <authorList>
            <consortium name="Ensembl"/>
        </authorList>
    </citation>
    <scope>IDENTIFICATION</scope>
</reference>
<proteinExistence type="predicted"/>
<dbReference type="Ensembl" id="ENSCSAVT00000010881.1">
    <property type="protein sequence ID" value="ENSCSAVP00000010751.1"/>
    <property type="gene ID" value="ENSCSAVG00000006303.1"/>
</dbReference>
<name>H2YZI9_CIOSA</name>
<keyword evidence="3" id="KW-1185">Reference proteome</keyword>
<evidence type="ECO:0000256" key="1">
    <source>
        <dbReference type="SAM" id="MobiDB-lite"/>
    </source>
</evidence>
<reference evidence="2" key="2">
    <citation type="submission" date="2025-08" db="UniProtKB">
        <authorList>
            <consortium name="Ensembl"/>
        </authorList>
    </citation>
    <scope>IDENTIFICATION</scope>
</reference>
<dbReference type="HOGENOM" id="CLU_1424457_0_0_1"/>
<evidence type="ECO:0000313" key="3">
    <source>
        <dbReference type="Proteomes" id="UP000007875"/>
    </source>
</evidence>
<organism evidence="2 3">
    <name type="scientific">Ciona savignyi</name>
    <name type="common">Pacific transparent sea squirt</name>
    <dbReference type="NCBI Taxonomy" id="51511"/>
    <lineage>
        <taxon>Eukaryota</taxon>
        <taxon>Metazoa</taxon>
        <taxon>Chordata</taxon>
        <taxon>Tunicata</taxon>
        <taxon>Ascidiacea</taxon>
        <taxon>Phlebobranchia</taxon>
        <taxon>Cionidae</taxon>
        <taxon>Ciona</taxon>
    </lineage>
</organism>
<dbReference type="AlphaFoldDB" id="H2YZI9"/>
<feature type="region of interest" description="Disordered" evidence="1">
    <location>
        <begin position="92"/>
        <end position="114"/>
    </location>
</feature>
<dbReference type="Proteomes" id="UP000007875">
    <property type="component" value="Unassembled WGS sequence"/>
</dbReference>
<sequence length="191" mass="21605">MVQIHQSQITPTQLKALQSNPNIKVVFRHIPSGKSFTTPPKNLFQQKAAKRKISEDGTIDDSIYNFEDDYDDDLYQPPQPRTKFSRMSNGNAKFARYNPNVGMKKRGPGRPRSTPDGMGMTHIHARKPNLPAQIMLTDALAKLNNPNAKHTIKVHTSQVTHDILINMELHPSYNIVLTSKHEVPESEDTLQ</sequence>